<dbReference type="PANTHER" id="PTHR11523">
    <property type="entry name" value="SODIUM/POTASSIUM-DEPENDENT ATPASE BETA SUBUNIT"/>
    <property type="match status" value="1"/>
</dbReference>
<dbReference type="Proteomes" id="UP000663834">
    <property type="component" value="Unassembled WGS sequence"/>
</dbReference>
<dbReference type="GO" id="GO:0030007">
    <property type="term" value="P:intracellular potassium ion homeostasis"/>
    <property type="evidence" value="ECO:0007669"/>
    <property type="project" value="TreeGrafter"/>
</dbReference>
<dbReference type="OrthoDB" id="5912413at2759"/>
<dbReference type="GO" id="GO:0001671">
    <property type="term" value="F:ATPase activator activity"/>
    <property type="evidence" value="ECO:0007669"/>
    <property type="project" value="TreeGrafter"/>
</dbReference>
<accession>A0A815SKL9</accession>
<evidence type="ECO:0000313" key="8">
    <source>
        <dbReference type="EMBL" id="CAF1491949.1"/>
    </source>
</evidence>
<protein>
    <submittedName>
        <fullName evidence="8">Uncharacterized protein</fullName>
    </submittedName>
</protein>
<dbReference type="Pfam" id="PF00287">
    <property type="entry name" value="Na_K-ATPase"/>
    <property type="match status" value="1"/>
</dbReference>
<keyword evidence="4" id="KW-0735">Signal-anchor</keyword>
<keyword evidence="3 7" id="KW-0812">Transmembrane</keyword>
<keyword evidence="6 7" id="KW-0472">Membrane</keyword>
<evidence type="ECO:0000256" key="7">
    <source>
        <dbReference type="SAM" id="Phobius"/>
    </source>
</evidence>
<feature type="transmembrane region" description="Helical" evidence="7">
    <location>
        <begin position="129"/>
        <end position="154"/>
    </location>
</feature>
<comment type="subcellular location">
    <subcellularLocation>
        <location evidence="1">Membrane</location>
        <topology evidence="1">Single-pass type II membrane protein</topology>
    </subcellularLocation>
</comment>
<dbReference type="InterPro" id="IPR000402">
    <property type="entry name" value="Na/K_ATPase_sub_beta"/>
</dbReference>
<name>A0A815SKL9_9BILA</name>
<evidence type="ECO:0000256" key="2">
    <source>
        <dbReference type="ARBA" id="ARBA00005876"/>
    </source>
</evidence>
<evidence type="ECO:0000256" key="5">
    <source>
        <dbReference type="ARBA" id="ARBA00022989"/>
    </source>
</evidence>
<dbReference type="AlphaFoldDB" id="A0A815SKL9"/>
<comment type="similarity">
    <text evidence="2">Belongs to the X(+)/potassium ATPases subunit beta family.</text>
</comment>
<dbReference type="GO" id="GO:0006883">
    <property type="term" value="P:intracellular sodium ion homeostasis"/>
    <property type="evidence" value="ECO:0007669"/>
    <property type="project" value="TreeGrafter"/>
</dbReference>
<reference evidence="8" key="1">
    <citation type="submission" date="2021-02" db="EMBL/GenBank/DDBJ databases">
        <authorList>
            <person name="Nowell W R."/>
        </authorList>
    </citation>
    <scope>NUCLEOTIDE SEQUENCE</scope>
</reference>
<organism evidence="8 9">
    <name type="scientific">Rotaria magnacalcarata</name>
    <dbReference type="NCBI Taxonomy" id="392030"/>
    <lineage>
        <taxon>Eukaryota</taxon>
        <taxon>Metazoa</taxon>
        <taxon>Spiralia</taxon>
        <taxon>Gnathifera</taxon>
        <taxon>Rotifera</taxon>
        <taxon>Eurotatoria</taxon>
        <taxon>Bdelloidea</taxon>
        <taxon>Philodinida</taxon>
        <taxon>Philodinidae</taxon>
        <taxon>Rotaria</taxon>
    </lineage>
</organism>
<proteinExistence type="inferred from homology"/>
<dbReference type="GO" id="GO:1990573">
    <property type="term" value="P:potassium ion import across plasma membrane"/>
    <property type="evidence" value="ECO:0007669"/>
    <property type="project" value="TreeGrafter"/>
</dbReference>
<comment type="caution">
    <text evidence="8">The sequence shown here is derived from an EMBL/GenBank/DDBJ whole genome shotgun (WGS) entry which is preliminary data.</text>
</comment>
<sequence length="416" mass="47817">MPFHSFEFVVDERRIKNKKKLKYKNIGCQELVRNQYIRISRQTQNIPRQNKMNGTDVKPEHLSSEIRVIPSSPYTEVRKPSINREVLVPENEAIIAGSKTQERSATSFLNNARKKIVLGRSSLNWARLAAFYTVFYFCLGCFFVMLLYAFAMILDRDVPRYYNQESTMAVRTAATVVGMGFRPQPDVTENLIQVPSDPQEQKRIASSLRLFRDVYLIQKPDAKAEECTEKDPASDLIPGAACQFNWFHVVPTQEHPCSDNNMYGFKKEEPCILVKLNKVYGWQPSKGHIPIDIQLLQGVYTNRSVSKPDVYITCEGSNPADRDILHDLTYYSAGSIPVSSKFGVIPNYYFPYRNAPDHVQPFVLVQFKNLPLFRLVTVTCRFWAPSVIYDPRAMRGMVSFQLFRSHNVTQSQVNNK</sequence>
<dbReference type="GO" id="GO:0036376">
    <property type="term" value="P:sodium ion export across plasma membrane"/>
    <property type="evidence" value="ECO:0007669"/>
    <property type="project" value="TreeGrafter"/>
</dbReference>
<dbReference type="EMBL" id="CAJNOW010006623">
    <property type="protein sequence ID" value="CAF1491949.1"/>
    <property type="molecule type" value="Genomic_DNA"/>
</dbReference>
<gene>
    <name evidence="8" type="ORF">KQP761_LOCUS14143</name>
</gene>
<evidence type="ECO:0000256" key="1">
    <source>
        <dbReference type="ARBA" id="ARBA00004606"/>
    </source>
</evidence>
<dbReference type="Gene3D" id="2.60.40.1660">
    <property type="entry name" value="Na, k-atpase alpha subunit"/>
    <property type="match status" value="1"/>
</dbReference>
<evidence type="ECO:0000256" key="3">
    <source>
        <dbReference type="ARBA" id="ARBA00022692"/>
    </source>
</evidence>
<dbReference type="GO" id="GO:0005890">
    <property type="term" value="C:sodium:potassium-exchanging ATPase complex"/>
    <property type="evidence" value="ECO:0007669"/>
    <property type="project" value="InterPro"/>
</dbReference>
<evidence type="ECO:0000313" key="9">
    <source>
        <dbReference type="Proteomes" id="UP000663834"/>
    </source>
</evidence>
<dbReference type="InterPro" id="IPR038702">
    <property type="entry name" value="Na/K_ATPase_sub_beta_sf"/>
</dbReference>
<keyword evidence="5 7" id="KW-1133">Transmembrane helix</keyword>
<evidence type="ECO:0000256" key="6">
    <source>
        <dbReference type="ARBA" id="ARBA00023136"/>
    </source>
</evidence>
<dbReference type="PANTHER" id="PTHR11523:SF28">
    <property type="entry name" value="NA_K-ATPASE BETA SUBUNIT ISOFORM 4-RELATED"/>
    <property type="match status" value="1"/>
</dbReference>
<evidence type="ECO:0000256" key="4">
    <source>
        <dbReference type="ARBA" id="ARBA00022968"/>
    </source>
</evidence>